<dbReference type="AlphaFoldDB" id="A0A397IQ79"/>
<proteinExistence type="predicted"/>
<gene>
    <name evidence="2" type="ORF">Glove_198g66</name>
</gene>
<comment type="caution">
    <text evidence="2">The sequence shown here is derived from an EMBL/GenBank/DDBJ whole genome shotgun (WGS) entry which is preliminary data.</text>
</comment>
<protein>
    <submittedName>
        <fullName evidence="2">Uncharacterized protein</fullName>
    </submittedName>
</protein>
<organism evidence="2 3">
    <name type="scientific">Diversispora epigaea</name>
    <dbReference type="NCBI Taxonomy" id="1348612"/>
    <lineage>
        <taxon>Eukaryota</taxon>
        <taxon>Fungi</taxon>
        <taxon>Fungi incertae sedis</taxon>
        <taxon>Mucoromycota</taxon>
        <taxon>Glomeromycotina</taxon>
        <taxon>Glomeromycetes</taxon>
        <taxon>Diversisporales</taxon>
        <taxon>Diversisporaceae</taxon>
        <taxon>Diversispora</taxon>
    </lineage>
</organism>
<evidence type="ECO:0000313" key="2">
    <source>
        <dbReference type="EMBL" id="RHZ76408.1"/>
    </source>
</evidence>
<dbReference type="EMBL" id="PQFF01000186">
    <property type="protein sequence ID" value="RHZ76408.1"/>
    <property type="molecule type" value="Genomic_DNA"/>
</dbReference>
<feature type="region of interest" description="Disordered" evidence="1">
    <location>
        <begin position="38"/>
        <end position="64"/>
    </location>
</feature>
<sequence length="64" mass="7622">MKILYPLQFSAQNLQLQLERNQIIQPNWLLIERDKVLKGHDETDNNNRDVNQEVESSKKRKSSE</sequence>
<evidence type="ECO:0000256" key="1">
    <source>
        <dbReference type="SAM" id="MobiDB-lite"/>
    </source>
</evidence>
<name>A0A397IQ79_9GLOM</name>
<reference evidence="2 3" key="1">
    <citation type="submission" date="2018-08" db="EMBL/GenBank/DDBJ databases">
        <title>Genome and evolution of the arbuscular mycorrhizal fungus Diversispora epigaea (formerly Glomus versiforme) and its bacterial endosymbionts.</title>
        <authorList>
            <person name="Sun X."/>
            <person name="Fei Z."/>
            <person name="Harrison M."/>
        </authorList>
    </citation>
    <scope>NUCLEOTIDE SEQUENCE [LARGE SCALE GENOMIC DNA]</scope>
    <source>
        <strain evidence="2 3">IT104</strain>
    </source>
</reference>
<dbReference type="Proteomes" id="UP000266861">
    <property type="component" value="Unassembled WGS sequence"/>
</dbReference>
<accession>A0A397IQ79</accession>
<keyword evidence="3" id="KW-1185">Reference proteome</keyword>
<evidence type="ECO:0000313" key="3">
    <source>
        <dbReference type="Proteomes" id="UP000266861"/>
    </source>
</evidence>